<dbReference type="Proteomes" id="UP000483035">
    <property type="component" value="Unassembled WGS sequence"/>
</dbReference>
<comment type="caution">
    <text evidence="2">The sequence shown here is derived from an EMBL/GenBank/DDBJ whole genome shotgun (WGS) entry which is preliminary data.</text>
</comment>
<reference evidence="2 3" key="1">
    <citation type="submission" date="2019-12" db="EMBL/GenBank/DDBJ databases">
        <title>Rhizobium genotypes associated with high levels of biological nitrogen fixation by grain legumes in a temperate-maritime cropping system.</title>
        <authorList>
            <person name="Maluk M."/>
            <person name="Francesc Ferrando Molina F."/>
            <person name="Lopez Del Egido L."/>
            <person name="Lafos M."/>
            <person name="Langarica-Fuentes A."/>
            <person name="Gebre Yohannes G."/>
            <person name="Young M.W."/>
            <person name="Martin P."/>
            <person name="Gantlett R."/>
            <person name="Kenicer G."/>
            <person name="Hawes C."/>
            <person name="Begg G.S."/>
            <person name="Quilliam R.S."/>
            <person name="Squire G.R."/>
            <person name="Poole P.S."/>
            <person name="Young P.W."/>
            <person name="Iannetta P.M."/>
            <person name="James E.K."/>
        </authorList>
    </citation>
    <scope>NUCLEOTIDE SEQUENCE [LARGE SCALE GENOMIC DNA]</scope>
    <source>
        <strain evidence="2 3">JHI1118</strain>
    </source>
</reference>
<dbReference type="AlphaFoldDB" id="A0A6L9UIX3"/>
<keyword evidence="1" id="KW-0732">Signal</keyword>
<name>A0A6L9UIX3_9HYPH</name>
<feature type="chain" id="PRO_5027012150" evidence="1">
    <location>
        <begin position="22"/>
        <end position="227"/>
    </location>
</feature>
<proteinExistence type="predicted"/>
<protein>
    <submittedName>
        <fullName evidence="2">Uncharacterized protein</fullName>
    </submittedName>
</protein>
<accession>A0A6L9UIX3</accession>
<gene>
    <name evidence="2" type="ORF">GR212_31445</name>
</gene>
<evidence type="ECO:0000256" key="1">
    <source>
        <dbReference type="SAM" id="SignalP"/>
    </source>
</evidence>
<evidence type="ECO:0000313" key="2">
    <source>
        <dbReference type="EMBL" id="NEI74077.1"/>
    </source>
</evidence>
<feature type="signal peptide" evidence="1">
    <location>
        <begin position="1"/>
        <end position="21"/>
    </location>
</feature>
<dbReference type="RefSeq" id="WP_163992990.1">
    <property type="nucleotide sequence ID" value="NZ_WUEY01000025.1"/>
</dbReference>
<organism evidence="2 3">
    <name type="scientific">Rhizobium lusitanum</name>
    <dbReference type="NCBI Taxonomy" id="293958"/>
    <lineage>
        <taxon>Bacteria</taxon>
        <taxon>Pseudomonadati</taxon>
        <taxon>Pseudomonadota</taxon>
        <taxon>Alphaproteobacteria</taxon>
        <taxon>Hyphomicrobiales</taxon>
        <taxon>Rhizobiaceae</taxon>
        <taxon>Rhizobium/Agrobacterium group</taxon>
        <taxon>Rhizobium</taxon>
    </lineage>
</organism>
<evidence type="ECO:0000313" key="3">
    <source>
        <dbReference type="Proteomes" id="UP000483035"/>
    </source>
</evidence>
<dbReference type="EMBL" id="WUEY01000025">
    <property type="protein sequence ID" value="NEI74077.1"/>
    <property type="molecule type" value="Genomic_DNA"/>
</dbReference>
<sequence>MKKLMVLAAIGTLVFSGPSMAASVTSKGGYEYDKNMLSDPSALNWNIEACSHGAITPEIQAQLARLMGVSGADVRREFCRRVLTAYAKGAIPYEDYVQFAQGHVMAPSILRALRIAGSRPLKPQGRDRGDIVLPVSARMDSGETFKGSTIASHGSGRFSVQSSRRSVKCSGAYDLSDRRPTVTLPVKCSDGRTGKVEVTRAPDLMSAWGKVKLSDGSTGRLTVGKRP</sequence>